<evidence type="ECO:0000256" key="1">
    <source>
        <dbReference type="SAM" id="MobiDB-lite"/>
    </source>
</evidence>
<evidence type="ECO:0000313" key="4">
    <source>
        <dbReference type="Proteomes" id="UP000324091"/>
    </source>
</evidence>
<dbReference type="Pfam" id="PF25040">
    <property type="entry name" value="BLTP1_C"/>
    <property type="match status" value="3"/>
</dbReference>
<feature type="region of interest" description="Disordered" evidence="1">
    <location>
        <begin position="195"/>
        <end position="215"/>
    </location>
</feature>
<feature type="compositionally biased region" description="Polar residues" evidence="1">
    <location>
        <begin position="396"/>
        <end position="413"/>
    </location>
</feature>
<evidence type="ECO:0000313" key="3">
    <source>
        <dbReference type="EMBL" id="TWW72599.1"/>
    </source>
</evidence>
<feature type="region of interest" description="Disordered" evidence="1">
    <location>
        <begin position="104"/>
        <end position="167"/>
    </location>
</feature>
<reference evidence="3 4" key="1">
    <citation type="submission" date="2019-04" db="EMBL/GenBank/DDBJ databases">
        <title>Chromosome genome assembly for Takifugu flavidus.</title>
        <authorList>
            <person name="Xiao S."/>
        </authorList>
    </citation>
    <scope>NUCLEOTIDE SEQUENCE [LARGE SCALE GENOMIC DNA]</scope>
    <source>
        <strain evidence="3">HTHZ2018</strain>
        <tissue evidence="3">Muscle</tissue>
    </source>
</reference>
<comment type="caution">
    <text evidence="3">The sequence shown here is derived from an EMBL/GenBank/DDBJ whole genome shotgun (WGS) entry which is preliminary data.</text>
</comment>
<proteinExistence type="predicted"/>
<organism evidence="3 4">
    <name type="scientific">Takifugu flavidus</name>
    <name type="common">sansaifugu</name>
    <dbReference type="NCBI Taxonomy" id="433684"/>
    <lineage>
        <taxon>Eukaryota</taxon>
        <taxon>Metazoa</taxon>
        <taxon>Chordata</taxon>
        <taxon>Craniata</taxon>
        <taxon>Vertebrata</taxon>
        <taxon>Euteleostomi</taxon>
        <taxon>Actinopterygii</taxon>
        <taxon>Neopterygii</taxon>
        <taxon>Teleostei</taxon>
        <taxon>Neoteleostei</taxon>
        <taxon>Acanthomorphata</taxon>
        <taxon>Eupercaria</taxon>
        <taxon>Tetraodontiformes</taxon>
        <taxon>Tetradontoidea</taxon>
        <taxon>Tetraodontidae</taxon>
        <taxon>Takifugu</taxon>
    </lineage>
</organism>
<sequence length="1031" mass="112074">MVISPCLLDFLEKALETIPITPVERNYNAVASHEDDMGQFDAEQLEESTTSLVSSSTSAYSSFPVDVVVYVRVQPSQIRFSCLPMSRVECMLKLPSLDLVFSSNRGERENPAGAQPNDGPHPASSTPPGQHVPKTLPSKASPLLGSPLGRSRHSSSQSDLSGPPGASSGLSFTACMSDFSLYVFHPYGAGKQKSAVTGLPPGSGPLAVDEEPSSVTGRKDSLSINLEFVKVSLSRMRRSGGPTFTEIFIPAKGGKIDTTLINISAVCDIGSASFKYDMRRLSEILAFPRAWYRRSIARRLFLGDQTINLPASGPATPDSAENLTQHLSPESTRKAYWRTWDGSTGTQHMPQSPNVFSEHLTGSSMSPSSLAHLKSPAPGRSRSVSDSSAPRRDSVTKTSTPSASKNGKTSGQQGAPWETLVVFAINLKQLTVQMNMSNVMGNNTWTTSGLKSQGRLSVGSNRDREISMSVGLGRSKLDSKGGVVGGNIDVNTLEMVSHISEHPNQQPSHKIQITMGSTEARVDYMGSSILMGVFSNADLQLQDEWKVNLCTLDTSLSEKSEIFVHGDLQWDVFQVIISRSTTPDLIKIGMKLQEFFTQQFDTSKRALSTWGPGPYLPPKTPVTSAEKGAAELYMDAAHHRHWPGVLKVIAGCHISLFQMPLPEDAVQLGGSMSLHGNHMTLACFHGPNFRSKSWALFHLEEPNIAFWTEAQKILEDGSTDDSTYIVQTLDFHLGHNTMVTKPCGALESPMATITKITRRRHENPPHGVATVKEWFGYVTAMRNEGRPLCTDIVRSRAVCQHVSSARGFAHIRTFSLPSELNLLRNVEAINQESGAAAKSSSLLSSFRSSSSYNHETETIFALPRMQLDFKSIHVQDPDEPSLTGGLHVGGTSIFVTTKFNWDQFFKAHVYVPFPELKQRCCSVPGASSKPIVECSVVTEFTDHICVTMDAELIMFLHDLVSAYLKEKEKGLVFIARAACCGQGYLGPFRPAPVCHPAGPEEPDGAARPKLLGEGPGGGRQLHHGGLEGVHV</sequence>
<dbReference type="GO" id="GO:0048488">
    <property type="term" value="P:synaptic vesicle endocytosis"/>
    <property type="evidence" value="ECO:0007669"/>
    <property type="project" value="TreeGrafter"/>
</dbReference>
<dbReference type="EMBL" id="RHFK02000008">
    <property type="protein sequence ID" value="TWW72599.1"/>
    <property type="molecule type" value="Genomic_DNA"/>
</dbReference>
<keyword evidence="4" id="KW-1185">Reference proteome</keyword>
<gene>
    <name evidence="3" type="ORF">D4764_16G0010960</name>
</gene>
<dbReference type="InterPro" id="IPR056742">
    <property type="entry name" value="BLTP1_C"/>
</dbReference>
<feature type="domain" description="Bridge-like lipid transfer protein family member 1 C-terminal" evidence="2">
    <location>
        <begin position="403"/>
        <end position="1027"/>
    </location>
</feature>
<name>A0A5C6P112_9TELE</name>
<dbReference type="SMART" id="SM01220">
    <property type="entry name" value="FSA_C"/>
    <property type="match status" value="1"/>
</dbReference>
<feature type="region of interest" description="Disordered" evidence="1">
    <location>
        <begin position="996"/>
        <end position="1031"/>
    </location>
</feature>
<feature type="compositionally biased region" description="Low complexity" evidence="1">
    <location>
        <begin position="143"/>
        <end position="167"/>
    </location>
</feature>
<evidence type="ECO:0000259" key="2">
    <source>
        <dbReference type="SMART" id="SM01220"/>
    </source>
</evidence>
<dbReference type="GO" id="GO:0098793">
    <property type="term" value="C:presynapse"/>
    <property type="evidence" value="ECO:0007669"/>
    <property type="project" value="GOC"/>
</dbReference>
<dbReference type="PANTHER" id="PTHR31640:SF1">
    <property type="entry name" value="BRIDGE-LIKE LIPID TRANSFER PROTEIN FAMILY MEMBER 1"/>
    <property type="match status" value="1"/>
</dbReference>
<accession>A0A5C6P112</accession>
<feature type="region of interest" description="Disordered" evidence="1">
    <location>
        <begin position="341"/>
        <end position="413"/>
    </location>
</feature>
<dbReference type="Proteomes" id="UP000324091">
    <property type="component" value="Chromosome 16"/>
</dbReference>
<dbReference type="AlphaFoldDB" id="A0A5C6P112"/>
<dbReference type="InterPro" id="IPR033616">
    <property type="entry name" value="BLTP1"/>
</dbReference>
<dbReference type="PANTHER" id="PTHR31640">
    <property type="entry name" value="TRANSMEMBRANE PROTEIN KIAA1109"/>
    <property type="match status" value="1"/>
</dbReference>
<protein>
    <recommendedName>
        <fullName evidence="2">Bridge-like lipid transfer protein family member 1 C-terminal domain-containing protein</fullName>
    </recommendedName>
</protein>
<feature type="compositionally biased region" description="Polar residues" evidence="1">
    <location>
        <begin position="341"/>
        <end position="369"/>
    </location>
</feature>